<accession>A0A076MLN2</accession>
<evidence type="ECO:0000256" key="1">
    <source>
        <dbReference type="SAM" id="MobiDB-lite"/>
    </source>
</evidence>
<dbReference type="AlphaFoldDB" id="A0A076MLN2"/>
<dbReference type="Gene3D" id="3.40.50.1820">
    <property type="entry name" value="alpha/beta hydrolase"/>
    <property type="match status" value="1"/>
</dbReference>
<dbReference type="eggNOG" id="COG0596">
    <property type="taxonomic scope" value="Bacteria"/>
</dbReference>
<gene>
    <name evidence="2" type="ORF">AMETH_1601</name>
</gene>
<name>A0A076MLN2_AMYME</name>
<dbReference type="Proteomes" id="UP000062973">
    <property type="component" value="Chromosome"/>
</dbReference>
<keyword evidence="3" id="KW-1185">Reference proteome</keyword>
<organism evidence="2 3">
    <name type="scientific">Amycolatopsis methanolica 239</name>
    <dbReference type="NCBI Taxonomy" id="1068978"/>
    <lineage>
        <taxon>Bacteria</taxon>
        <taxon>Bacillati</taxon>
        <taxon>Actinomycetota</taxon>
        <taxon>Actinomycetes</taxon>
        <taxon>Pseudonocardiales</taxon>
        <taxon>Pseudonocardiaceae</taxon>
        <taxon>Amycolatopsis</taxon>
        <taxon>Amycolatopsis methanolica group</taxon>
    </lineage>
</organism>
<evidence type="ECO:0000313" key="2">
    <source>
        <dbReference type="EMBL" id="AIJ21693.1"/>
    </source>
</evidence>
<dbReference type="KEGG" id="amq:AMETH_1601"/>
<feature type="region of interest" description="Disordered" evidence="1">
    <location>
        <begin position="1"/>
        <end position="25"/>
    </location>
</feature>
<dbReference type="InterPro" id="IPR029058">
    <property type="entry name" value="AB_hydrolase_fold"/>
</dbReference>
<dbReference type="EMBL" id="CP009110">
    <property type="protein sequence ID" value="AIJ21693.1"/>
    <property type="molecule type" value="Genomic_DNA"/>
</dbReference>
<protein>
    <submittedName>
        <fullName evidence="2">Hydrolase, alpha/beta hydrolase fold family</fullName>
    </submittedName>
</protein>
<dbReference type="HOGENOM" id="CLU_2448154_0_0_11"/>
<dbReference type="GO" id="GO:0016787">
    <property type="term" value="F:hydrolase activity"/>
    <property type="evidence" value="ECO:0007669"/>
    <property type="project" value="UniProtKB-KW"/>
</dbReference>
<evidence type="ECO:0000313" key="3">
    <source>
        <dbReference type="Proteomes" id="UP000062973"/>
    </source>
</evidence>
<dbReference type="STRING" id="1068978.AMETH_1601"/>
<dbReference type="PATRIC" id="fig|1068978.7.peg.1687"/>
<proteinExistence type="predicted"/>
<keyword evidence="2" id="KW-0378">Hydrolase</keyword>
<dbReference type="SUPFAM" id="SSF53474">
    <property type="entry name" value="alpha/beta-Hydrolases"/>
    <property type="match status" value="1"/>
</dbReference>
<reference evidence="2 3" key="1">
    <citation type="submission" date="2014-07" db="EMBL/GenBank/DDBJ databases">
        <title>Whole Genome Sequence of the Amycolatopsis methanolica 239.</title>
        <authorList>
            <person name="Tang B."/>
        </authorList>
    </citation>
    <scope>NUCLEOTIDE SEQUENCE [LARGE SCALE GENOMIC DNA]</scope>
    <source>
        <strain evidence="2 3">239</strain>
    </source>
</reference>
<sequence length="89" mass="9586">MLRRNGYTGAGLKQSSHRKPMKPDADLSLRGHVRLLAEFLEALDLRDVTLVLNDWGGGQFLISERLAGRVGRLALVACEASASRGSPAA</sequence>